<dbReference type="EMBL" id="SPHZ02000001">
    <property type="protein sequence ID" value="KAF0931133.1"/>
    <property type="molecule type" value="Genomic_DNA"/>
</dbReference>
<feature type="region of interest" description="Disordered" evidence="1">
    <location>
        <begin position="75"/>
        <end position="96"/>
    </location>
</feature>
<keyword evidence="4" id="KW-1185">Reference proteome</keyword>
<evidence type="ECO:0000313" key="4">
    <source>
        <dbReference type="Proteomes" id="UP000479710"/>
    </source>
</evidence>
<name>A0A6G1F2N7_9ORYZ</name>
<evidence type="ECO:0000256" key="1">
    <source>
        <dbReference type="SAM" id="MobiDB-lite"/>
    </source>
</evidence>
<accession>A0A6G1F2N7</accession>
<dbReference type="PROSITE" id="PS51257">
    <property type="entry name" value="PROKAR_LIPOPROTEIN"/>
    <property type="match status" value="1"/>
</dbReference>
<evidence type="ECO:0000313" key="2">
    <source>
        <dbReference type="EMBL" id="KAF0902002.1"/>
    </source>
</evidence>
<dbReference type="AlphaFoldDB" id="A0A6G1F2N7"/>
<evidence type="ECO:0008006" key="5">
    <source>
        <dbReference type="Google" id="ProtNLM"/>
    </source>
</evidence>
<organism evidence="3 4">
    <name type="scientific">Oryza meyeriana var. granulata</name>
    <dbReference type="NCBI Taxonomy" id="110450"/>
    <lineage>
        <taxon>Eukaryota</taxon>
        <taxon>Viridiplantae</taxon>
        <taxon>Streptophyta</taxon>
        <taxon>Embryophyta</taxon>
        <taxon>Tracheophyta</taxon>
        <taxon>Spermatophyta</taxon>
        <taxon>Magnoliopsida</taxon>
        <taxon>Liliopsida</taxon>
        <taxon>Poales</taxon>
        <taxon>Poaceae</taxon>
        <taxon>BOP clade</taxon>
        <taxon>Oryzoideae</taxon>
        <taxon>Oryzeae</taxon>
        <taxon>Oryzinae</taxon>
        <taxon>Oryza</taxon>
        <taxon>Oryza meyeriana</taxon>
    </lineage>
</organism>
<reference evidence="3 4" key="1">
    <citation type="submission" date="2019-11" db="EMBL/GenBank/DDBJ databases">
        <title>Whole genome sequence of Oryza granulata.</title>
        <authorList>
            <person name="Li W."/>
        </authorList>
    </citation>
    <scope>NUCLEOTIDE SEQUENCE [LARGE SCALE GENOMIC DNA]</scope>
    <source>
        <strain evidence="4">cv. Menghai</strain>
        <tissue evidence="3">Leaf</tissue>
    </source>
</reference>
<dbReference type="EMBL" id="SPHZ02000008">
    <property type="protein sequence ID" value="KAF0902002.1"/>
    <property type="molecule type" value="Genomic_DNA"/>
</dbReference>
<sequence>MMAGYMRNGGRGMAGAAAATISGVGGGCGRVGTGEAGYDASGVGSMPAGAWRRSFEGPDSVDGEVGRRLAVGRAAAGAGSRSDWPRNGGKLKGAVGSGGRRIYPDEEFAHRLEEELASEVACGLEVEEVGGEVAWFCCCH</sequence>
<dbReference type="Proteomes" id="UP000479710">
    <property type="component" value="Unassembled WGS sequence"/>
</dbReference>
<protein>
    <recommendedName>
        <fullName evidence="5">DUF834 domain-containing protein</fullName>
    </recommendedName>
</protein>
<evidence type="ECO:0000313" key="3">
    <source>
        <dbReference type="EMBL" id="KAF0931133.1"/>
    </source>
</evidence>
<comment type="caution">
    <text evidence="3">The sequence shown here is derived from an EMBL/GenBank/DDBJ whole genome shotgun (WGS) entry which is preliminary data.</text>
</comment>
<proteinExistence type="predicted"/>
<gene>
    <name evidence="3" type="ORF">E2562_002492</name>
    <name evidence="2" type="ORF">E2562_011828</name>
</gene>